<dbReference type="AlphaFoldDB" id="A0AAN9Y806"/>
<gene>
    <name evidence="2" type="ORF">V9T40_009290</name>
</gene>
<evidence type="ECO:0000313" key="2">
    <source>
        <dbReference type="EMBL" id="KAK7601849.1"/>
    </source>
</evidence>
<dbReference type="Proteomes" id="UP001367676">
    <property type="component" value="Unassembled WGS sequence"/>
</dbReference>
<feature type="compositionally biased region" description="Basic residues" evidence="1">
    <location>
        <begin position="31"/>
        <end position="41"/>
    </location>
</feature>
<evidence type="ECO:0000256" key="1">
    <source>
        <dbReference type="SAM" id="MobiDB-lite"/>
    </source>
</evidence>
<dbReference type="EMBL" id="JBBCAQ010000010">
    <property type="protein sequence ID" value="KAK7601849.1"/>
    <property type="molecule type" value="Genomic_DNA"/>
</dbReference>
<accession>A0AAN9Y806</accession>
<organism evidence="2 3">
    <name type="scientific">Parthenolecanium corni</name>
    <dbReference type="NCBI Taxonomy" id="536013"/>
    <lineage>
        <taxon>Eukaryota</taxon>
        <taxon>Metazoa</taxon>
        <taxon>Ecdysozoa</taxon>
        <taxon>Arthropoda</taxon>
        <taxon>Hexapoda</taxon>
        <taxon>Insecta</taxon>
        <taxon>Pterygota</taxon>
        <taxon>Neoptera</taxon>
        <taxon>Paraneoptera</taxon>
        <taxon>Hemiptera</taxon>
        <taxon>Sternorrhyncha</taxon>
        <taxon>Coccoidea</taxon>
        <taxon>Coccidae</taxon>
        <taxon>Parthenolecanium</taxon>
    </lineage>
</organism>
<protein>
    <submittedName>
        <fullName evidence="2">Uncharacterized protein</fullName>
    </submittedName>
</protein>
<evidence type="ECO:0000313" key="3">
    <source>
        <dbReference type="Proteomes" id="UP001367676"/>
    </source>
</evidence>
<reference evidence="2 3" key="1">
    <citation type="submission" date="2024-03" db="EMBL/GenBank/DDBJ databases">
        <title>Adaptation during the transition from Ophiocordyceps entomopathogen to insect associate is accompanied by gene loss and intensified selection.</title>
        <authorList>
            <person name="Ward C.M."/>
            <person name="Onetto C.A."/>
            <person name="Borneman A.R."/>
        </authorList>
    </citation>
    <scope>NUCLEOTIDE SEQUENCE [LARGE SCALE GENOMIC DNA]</scope>
    <source>
        <strain evidence="2">AWRI1</strain>
        <tissue evidence="2">Single Adult Female</tissue>
    </source>
</reference>
<feature type="region of interest" description="Disordered" evidence="1">
    <location>
        <begin position="15"/>
        <end position="55"/>
    </location>
</feature>
<sequence length="85" mass="10282">MESYYPQWPRMSIYPQQQQYSRVQEHESRPSRPRKSPHKKYSIPQRPRKISDSTITEEDIDKTYTGLDREIAEEFISVAMEPKRH</sequence>
<name>A0AAN9Y806_9HEMI</name>
<keyword evidence="3" id="KW-1185">Reference proteome</keyword>
<comment type="caution">
    <text evidence="2">The sequence shown here is derived from an EMBL/GenBank/DDBJ whole genome shotgun (WGS) entry which is preliminary data.</text>
</comment>
<proteinExistence type="predicted"/>